<dbReference type="InterPro" id="IPR041641">
    <property type="entry name" value="CALCOCO1/2_Zn_UBZ1"/>
</dbReference>
<dbReference type="Pfam" id="PF18112">
    <property type="entry name" value="Zn-C2H2_12"/>
    <property type="match status" value="1"/>
</dbReference>
<gene>
    <name evidence="7" type="ORF">XYLVIOL_LOCUS2781</name>
</gene>
<keyword evidence="3" id="KW-0862">Zinc</keyword>
<keyword evidence="1" id="KW-0479">Metal-binding</keyword>
<evidence type="ECO:0000256" key="4">
    <source>
        <dbReference type="ARBA" id="ARBA00023054"/>
    </source>
</evidence>
<evidence type="ECO:0000256" key="5">
    <source>
        <dbReference type="SAM" id="Coils"/>
    </source>
</evidence>
<sequence length="378" mass="43422">MLLNKNASHLVCTFPNLLYTNDMEQSENSDNEKFGSYYALLVAFKTMNERCQQLETRLATVEEENMCLRLECGKHESDAITKPNDNNEKTTVQTLKEKIEELKKQKSQLTHQVFMVAAENRQLWNRLTKLTRTNKTLGSQLTKISDTLKQHSPAQPSDIVSYSFRDVSNSIKEDNNQQNALTTNNGKKEESLEEISLRLINSIMLEKSDLEQQYAEMVELQNSTDLDLRNIGFTYPKDSDTDLELFKQHDIRLSQMKDTLLAQQTKLKRALQNFRKKKGGLMCNSCRMNANKKMCQASTQFNFNENIKEHGATQTSLQTPSLSLEKCTNSSDNVDQDNRICPLCGSFYGKATTFQEFHEHVLSHFNKEVTVDSFEIVH</sequence>
<proteinExistence type="predicted"/>
<dbReference type="Proteomes" id="UP001642520">
    <property type="component" value="Unassembled WGS sequence"/>
</dbReference>
<dbReference type="EMBL" id="CAXAJV020001288">
    <property type="protein sequence ID" value="CAL7937547.1"/>
    <property type="molecule type" value="Genomic_DNA"/>
</dbReference>
<evidence type="ECO:0000259" key="6">
    <source>
        <dbReference type="Pfam" id="PF18112"/>
    </source>
</evidence>
<feature type="domain" description="UBZ1-type" evidence="6">
    <location>
        <begin position="339"/>
        <end position="365"/>
    </location>
</feature>
<name>A0ABP1NAP1_XYLVO</name>
<evidence type="ECO:0000256" key="1">
    <source>
        <dbReference type="ARBA" id="ARBA00022723"/>
    </source>
</evidence>
<dbReference type="Gene3D" id="6.20.250.40">
    <property type="match status" value="1"/>
</dbReference>
<reference evidence="7 8" key="1">
    <citation type="submission" date="2024-08" db="EMBL/GenBank/DDBJ databases">
        <authorList>
            <person name="Will J Nash"/>
            <person name="Angela Man"/>
            <person name="Seanna McTaggart"/>
            <person name="Kendall Baker"/>
            <person name="Tom Barker"/>
            <person name="Leah Catchpole"/>
            <person name="Alex Durrant"/>
            <person name="Karim Gharbi"/>
            <person name="Naomi Irish"/>
            <person name="Gemy Kaithakottil"/>
            <person name="Debby Ku"/>
            <person name="Aaliyah Providence"/>
            <person name="Felix Shaw"/>
            <person name="David Swarbreck"/>
            <person name="Chris Watkins"/>
            <person name="Ann M. McCartney"/>
            <person name="Giulio Formenti"/>
            <person name="Alice Mouton"/>
            <person name="Noel Vella"/>
            <person name="Bjorn M von Reumont"/>
            <person name="Adriana Vella"/>
            <person name="Wilfried Haerty"/>
        </authorList>
    </citation>
    <scope>NUCLEOTIDE SEQUENCE [LARGE SCALE GENOMIC DNA]</scope>
</reference>
<evidence type="ECO:0000256" key="3">
    <source>
        <dbReference type="ARBA" id="ARBA00022833"/>
    </source>
</evidence>
<keyword evidence="8" id="KW-1185">Reference proteome</keyword>
<accession>A0ABP1NAP1</accession>
<evidence type="ECO:0000313" key="7">
    <source>
        <dbReference type="EMBL" id="CAL7937547.1"/>
    </source>
</evidence>
<evidence type="ECO:0000313" key="8">
    <source>
        <dbReference type="Proteomes" id="UP001642520"/>
    </source>
</evidence>
<keyword evidence="4 5" id="KW-0175">Coiled coil</keyword>
<evidence type="ECO:0000256" key="2">
    <source>
        <dbReference type="ARBA" id="ARBA00022771"/>
    </source>
</evidence>
<comment type="caution">
    <text evidence="7">The sequence shown here is derived from an EMBL/GenBank/DDBJ whole genome shotgun (WGS) entry which is preliminary data.</text>
</comment>
<keyword evidence="2" id="KW-0863">Zinc-finger</keyword>
<feature type="coiled-coil region" evidence="5">
    <location>
        <begin position="44"/>
        <end position="112"/>
    </location>
</feature>
<protein>
    <recommendedName>
        <fullName evidence="6">UBZ1-type domain-containing protein</fullName>
    </recommendedName>
</protein>
<organism evidence="7 8">
    <name type="scientific">Xylocopa violacea</name>
    <name type="common">Violet carpenter bee</name>
    <name type="synonym">Apis violacea</name>
    <dbReference type="NCBI Taxonomy" id="135666"/>
    <lineage>
        <taxon>Eukaryota</taxon>
        <taxon>Metazoa</taxon>
        <taxon>Ecdysozoa</taxon>
        <taxon>Arthropoda</taxon>
        <taxon>Hexapoda</taxon>
        <taxon>Insecta</taxon>
        <taxon>Pterygota</taxon>
        <taxon>Neoptera</taxon>
        <taxon>Endopterygota</taxon>
        <taxon>Hymenoptera</taxon>
        <taxon>Apocrita</taxon>
        <taxon>Aculeata</taxon>
        <taxon>Apoidea</taxon>
        <taxon>Anthophila</taxon>
        <taxon>Apidae</taxon>
        <taxon>Xylocopa</taxon>
        <taxon>Xylocopa</taxon>
    </lineage>
</organism>